<sequence>MFAFREGIGPTQIETPSDIPTTFTTLSITHILLANPQTTNTPITTMNSKSSSTASLLSTTQSSSKNFEQAFGKLSSSFGFGSAIVSVPVVSSSSQGRSEKSQRQKSKTQSKDTSRAEAQQAMTAYWQSQSHKNFEAAYGNLTGTYGFGGNVPSPKARKV</sequence>
<dbReference type="Proteomes" id="UP000807342">
    <property type="component" value="Unassembled WGS sequence"/>
</dbReference>
<name>A0A9P5XB94_9AGAR</name>
<organism evidence="2 3">
    <name type="scientific">Macrolepiota fuliginosa MF-IS2</name>
    <dbReference type="NCBI Taxonomy" id="1400762"/>
    <lineage>
        <taxon>Eukaryota</taxon>
        <taxon>Fungi</taxon>
        <taxon>Dikarya</taxon>
        <taxon>Basidiomycota</taxon>
        <taxon>Agaricomycotina</taxon>
        <taxon>Agaricomycetes</taxon>
        <taxon>Agaricomycetidae</taxon>
        <taxon>Agaricales</taxon>
        <taxon>Agaricineae</taxon>
        <taxon>Agaricaceae</taxon>
        <taxon>Macrolepiota</taxon>
    </lineage>
</organism>
<feature type="region of interest" description="Disordered" evidence="1">
    <location>
        <begin position="90"/>
        <end position="124"/>
    </location>
</feature>
<evidence type="ECO:0000313" key="3">
    <source>
        <dbReference type="Proteomes" id="UP000807342"/>
    </source>
</evidence>
<reference evidence="2" key="1">
    <citation type="submission" date="2020-11" db="EMBL/GenBank/DDBJ databases">
        <authorList>
            <consortium name="DOE Joint Genome Institute"/>
            <person name="Ahrendt S."/>
            <person name="Riley R."/>
            <person name="Andreopoulos W."/>
            <person name="Labutti K."/>
            <person name="Pangilinan J."/>
            <person name="Ruiz-Duenas F.J."/>
            <person name="Barrasa J.M."/>
            <person name="Sanchez-Garcia M."/>
            <person name="Camarero S."/>
            <person name="Miyauchi S."/>
            <person name="Serrano A."/>
            <person name="Linde D."/>
            <person name="Babiker R."/>
            <person name="Drula E."/>
            <person name="Ayuso-Fernandez I."/>
            <person name="Pacheco R."/>
            <person name="Padilla G."/>
            <person name="Ferreira P."/>
            <person name="Barriuso J."/>
            <person name="Kellner H."/>
            <person name="Castanera R."/>
            <person name="Alfaro M."/>
            <person name="Ramirez L."/>
            <person name="Pisabarro A.G."/>
            <person name="Kuo A."/>
            <person name="Tritt A."/>
            <person name="Lipzen A."/>
            <person name="He G."/>
            <person name="Yan M."/>
            <person name="Ng V."/>
            <person name="Cullen D."/>
            <person name="Martin F."/>
            <person name="Rosso M.-N."/>
            <person name="Henrissat B."/>
            <person name="Hibbett D."/>
            <person name="Martinez A.T."/>
            <person name="Grigoriev I.V."/>
        </authorList>
    </citation>
    <scope>NUCLEOTIDE SEQUENCE</scope>
    <source>
        <strain evidence="2">MF-IS2</strain>
    </source>
</reference>
<proteinExistence type="predicted"/>
<dbReference type="EMBL" id="MU151226">
    <property type="protein sequence ID" value="KAF9446847.1"/>
    <property type="molecule type" value="Genomic_DNA"/>
</dbReference>
<comment type="caution">
    <text evidence="2">The sequence shown here is derived from an EMBL/GenBank/DDBJ whole genome shotgun (WGS) entry which is preliminary data.</text>
</comment>
<dbReference type="AlphaFoldDB" id="A0A9P5XB94"/>
<gene>
    <name evidence="2" type="ORF">P691DRAFT_803342</name>
</gene>
<accession>A0A9P5XB94</accession>
<evidence type="ECO:0000256" key="1">
    <source>
        <dbReference type="SAM" id="MobiDB-lite"/>
    </source>
</evidence>
<protein>
    <submittedName>
        <fullName evidence="2">Uncharacterized protein</fullName>
    </submittedName>
</protein>
<evidence type="ECO:0000313" key="2">
    <source>
        <dbReference type="EMBL" id="KAF9446847.1"/>
    </source>
</evidence>
<keyword evidence="3" id="KW-1185">Reference proteome</keyword>
<dbReference type="OrthoDB" id="10609475at2759"/>